<evidence type="ECO:0000256" key="1">
    <source>
        <dbReference type="ARBA" id="ARBA00022729"/>
    </source>
</evidence>
<dbReference type="Pfam" id="PF00497">
    <property type="entry name" value="SBP_bac_3"/>
    <property type="match status" value="1"/>
</dbReference>
<keyword evidence="4" id="KW-1185">Reference proteome</keyword>
<evidence type="ECO:0000313" key="4">
    <source>
        <dbReference type="Proteomes" id="UP000185783"/>
    </source>
</evidence>
<comment type="caution">
    <text evidence="3">The sequence shown here is derived from an EMBL/GenBank/DDBJ whole genome shotgun (WGS) entry which is preliminary data.</text>
</comment>
<gene>
    <name evidence="3" type="ORF">A3843_18305</name>
</gene>
<dbReference type="InterPro" id="IPR001638">
    <property type="entry name" value="Solute-binding_3/MltF_N"/>
</dbReference>
<dbReference type="Proteomes" id="UP000185783">
    <property type="component" value="Unassembled WGS sequence"/>
</dbReference>
<reference evidence="3 4" key="1">
    <citation type="submission" date="2016-03" db="EMBL/GenBank/DDBJ databases">
        <title>Genome sequence of Nesiotobacter sp. nov., a moderately halophilic alphaproteobacterium isolated from the Yellow Sea, China.</title>
        <authorList>
            <person name="Zhang G."/>
            <person name="Zhang R."/>
        </authorList>
    </citation>
    <scope>NUCLEOTIDE SEQUENCE [LARGE SCALE GENOMIC DNA]</scope>
    <source>
        <strain evidence="3 4">WB1-6</strain>
    </source>
</reference>
<keyword evidence="1" id="KW-0732">Signal</keyword>
<sequence>MPDKIRFMAADDFPPFAFRDASGRLVGYNVDLARGICEVLDIPCSLSVKPFAQMLPALEGNEGDAVIAGLAITPDTLEKVAFSQVYMRLPARFVMQKDAALEALPETLEGKSVSVAAGSRYEAYLERFFPLTQLKAYPTTERARQALVRGDVDAHFGDSMRLSFWLESEASVDCCVFAGPAWLDPDYFGEGLSIAVRPDDEVLVSAINIALTRLQEEGRLDDLYLRYFPISFF</sequence>
<dbReference type="PANTHER" id="PTHR35936">
    <property type="entry name" value="MEMBRANE-BOUND LYTIC MUREIN TRANSGLYCOSYLASE F"/>
    <property type="match status" value="1"/>
</dbReference>
<accession>A0A1U7JDB4</accession>
<organism evidence="3 4">
    <name type="scientific">Pseudovibrio exalbescens</name>
    <dbReference type="NCBI Taxonomy" id="197461"/>
    <lineage>
        <taxon>Bacteria</taxon>
        <taxon>Pseudomonadati</taxon>
        <taxon>Pseudomonadota</taxon>
        <taxon>Alphaproteobacteria</taxon>
        <taxon>Hyphomicrobiales</taxon>
        <taxon>Stappiaceae</taxon>
        <taxon>Pseudovibrio</taxon>
    </lineage>
</organism>
<protein>
    <submittedName>
        <fullName evidence="3">Amino acid ABC transporter substrate-binding protein</fullName>
    </submittedName>
</protein>
<dbReference type="STRING" id="197461.A3843_18305"/>
<evidence type="ECO:0000313" key="3">
    <source>
        <dbReference type="EMBL" id="OKL42729.1"/>
    </source>
</evidence>
<dbReference type="SMART" id="SM00062">
    <property type="entry name" value="PBPb"/>
    <property type="match status" value="1"/>
</dbReference>
<feature type="domain" description="Solute-binding protein family 3/N-terminal" evidence="2">
    <location>
        <begin position="4"/>
        <end position="231"/>
    </location>
</feature>
<name>A0A1U7JDB4_9HYPH</name>
<dbReference type="AlphaFoldDB" id="A0A1U7JDB4"/>
<evidence type="ECO:0000259" key="2">
    <source>
        <dbReference type="SMART" id="SM00062"/>
    </source>
</evidence>
<dbReference type="PANTHER" id="PTHR35936:SF35">
    <property type="entry name" value="L-CYSTINE-BINDING PROTEIN TCYJ"/>
    <property type="match status" value="1"/>
</dbReference>
<dbReference type="SUPFAM" id="SSF53850">
    <property type="entry name" value="Periplasmic binding protein-like II"/>
    <property type="match status" value="1"/>
</dbReference>
<dbReference type="Gene3D" id="3.40.190.10">
    <property type="entry name" value="Periplasmic binding protein-like II"/>
    <property type="match status" value="2"/>
</dbReference>
<proteinExistence type="predicted"/>
<dbReference type="EMBL" id="LVVZ01000041">
    <property type="protein sequence ID" value="OKL42729.1"/>
    <property type="molecule type" value="Genomic_DNA"/>
</dbReference>